<name>G0QTL6_ICHMU</name>
<dbReference type="OrthoDB" id="400at2759"/>
<dbReference type="SUPFAM" id="SSF50998">
    <property type="entry name" value="Quinoprotein alcohol dehydrogenase-like"/>
    <property type="match status" value="1"/>
</dbReference>
<accession>G0QTL6</accession>
<evidence type="ECO:0000256" key="2">
    <source>
        <dbReference type="ARBA" id="ARBA00018867"/>
    </source>
</evidence>
<dbReference type="Gene3D" id="2.130.10.10">
    <property type="entry name" value="YVTN repeat-like/Quinoprotein amine dehydrogenase"/>
    <property type="match status" value="1"/>
</dbReference>
<keyword evidence="6" id="KW-0328">Glycosyltransferase</keyword>
<dbReference type="PROSITE" id="PS50082">
    <property type="entry name" value="WD_REPEATS_2"/>
    <property type="match status" value="4"/>
</dbReference>
<evidence type="ECO:0000313" key="7">
    <source>
        <dbReference type="Proteomes" id="UP000008983"/>
    </source>
</evidence>
<dbReference type="PROSITE" id="PS50294">
    <property type="entry name" value="WD_REPEATS_REGION"/>
    <property type="match status" value="1"/>
</dbReference>
<feature type="repeat" description="WD" evidence="5">
    <location>
        <begin position="288"/>
        <end position="322"/>
    </location>
</feature>
<organism evidence="6 7">
    <name type="scientific">Ichthyophthirius multifiliis</name>
    <name type="common">White spot disease agent</name>
    <name type="synonym">Ich</name>
    <dbReference type="NCBI Taxonomy" id="5932"/>
    <lineage>
        <taxon>Eukaryota</taxon>
        <taxon>Sar</taxon>
        <taxon>Alveolata</taxon>
        <taxon>Ciliophora</taxon>
        <taxon>Intramacronucleata</taxon>
        <taxon>Oligohymenophorea</taxon>
        <taxon>Hymenostomatida</taxon>
        <taxon>Ophryoglenina</taxon>
        <taxon>Ichthyophthirius</taxon>
    </lineage>
</organism>
<protein>
    <recommendedName>
        <fullName evidence="2">Target of rapamycin complex subunit LST8</fullName>
    </recommendedName>
</protein>
<dbReference type="PRINTS" id="PR00320">
    <property type="entry name" value="GPROTEINBRPT"/>
</dbReference>
<reference evidence="6 7" key="1">
    <citation type="submission" date="2011-07" db="EMBL/GenBank/DDBJ databases">
        <authorList>
            <person name="Coyne R."/>
            <person name="Brami D."/>
            <person name="Johnson J."/>
            <person name="Hostetler J."/>
            <person name="Hannick L."/>
            <person name="Clark T."/>
            <person name="Cassidy-Hanley D."/>
            <person name="Inman J."/>
        </authorList>
    </citation>
    <scope>NUCLEOTIDE SEQUENCE [LARGE SCALE GENOMIC DNA]</scope>
    <source>
        <strain evidence="6 7">G5</strain>
    </source>
</reference>
<dbReference type="eggNOG" id="KOG0315">
    <property type="taxonomic scope" value="Eukaryota"/>
</dbReference>
<dbReference type="EMBL" id="GL983863">
    <property type="protein sequence ID" value="EGR31442.1"/>
    <property type="molecule type" value="Genomic_DNA"/>
</dbReference>
<dbReference type="PANTHER" id="PTHR19842">
    <property type="entry name" value="G BETA-LIKE PROTEIN GBL"/>
    <property type="match status" value="1"/>
</dbReference>
<evidence type="ECO:0000256" key="1">
    <source>
        <dbReference type="ARBA" id="ARBA00009890"/>
    </source>
</evidence>
<feature type="repeat" description="WD" evidence="5">
    <location>
        <begin position="135"/>
        <end position="169"/>
    </location>
</feature>
<dbReference type="InterPro" id="IPR011047">
    <property type="entry name" value="Quinoprotein_ADH-like_sf"/>
</dbReference>
<dbReference type="GO" id="GO:0032956">
    <property type="term" value="P:regulation of actin cytoskeleton organization"/>
    <property type="evidence" value="ECO:0007669"/>
    <property type="project" value="TreeGrafter"/>
</dbReference>
<dbReference type="GO" id="GO:0031929">
    <property type="term" value="P:TOR signaling"/>
    <property type="evidence" value="ECO:0007669"/>
    <property type="project" value="InterPro"/>
</dbReference>
<dbReference type="GO" id="GO:0031931">
    <property type="term" value="C:TORC1 complex"/>
    <property type="evidence" value="ECO:0007669"/>
    <property type="project" value="InterPro"/>
</dbReference>
<dbReference type="InterPro" id="IPR001680">
    <property type="entry name" value="WD40_rpt"/>
</dbReference>
<comment type="similarity">
    <text evidence="1">Belongs to the WD repeat LST8 family.</text>
</comment>
<dbReference type="InterPro" id="IPR015943">
    <property type="entry name" value="WD40/YVTN_repeat-like_dom_sf"/>
</dbReference>
<feature type="repeat" description="WD" evidence="5">
    <location>
        <begin position="87"/>
        <end position="121"/>
    </location>
</feature>
<proteinExistence type="inferred from homology"/>
<feature type="repeat" description="WD" evidence="5">
    <location>
        <begin position="1"/>
        <end position="30"/>
    </location>
</feature>
<keyword evidence="6" id="KW-0808">Transferase</keyword>
<dbReference type="Pfam" id="PF00400">
    <property type="entry name" value="WD40"/>
    <property type="match status" value="6"/>
</dbReference>
<gene>
    <name evidence="6" type="ORF">IMG5_109600</name>
</gene>
<dbReference type="InterPro" id="IPR037588">
    <property type="entry name" value="MLST8"/>
</dbReference>
<dbReference type="InterPro" id="IPR020472">
    <property type="entry name" value="WD40_PAC1"/>
</dbReference>
<dbReference type="GeneID" id="14907581"/>
<evidence type="ECO:0000256" key="4">
    <source>
        <dbReference type="ARBA" id="ARBA00022737"/>
    </source>
</evidence>
<dbReference type="OMA" id="VQRNYKH"/>
<dbReference type="RefSeq" id="XP_004034928.1">
    <property type="nucleotide sequence ID" value="XM_004034880.1"/>
</dbReference>
<dbReference type="GO" id="GO:0016757">
    <property type="term" value="F:glycosyltransferase activity"/>
    <property type="evidence" value="ECO:0007669"/>
    <property type="project" value="UniProtKB-KW"/>
</dbReference>
<keyword evidence="3 5" id="KW-0853">WD repeat</keyword>
<keyword evidence="7" id="KW-1185">Reference proteome</keyword>
<dbReference type="InParanoid" id="G0QTL6"/>
<dbReference type="SMART" id="SM00320">
    <property type="entry name" value="WD40"/>
    <property type="match status" value="5"/>
</dbReference>
<dbReference type="Proteomes" id="UP000008983">
    <property type="component" value="Unassembled WGS sequence"/>
</dbReference>
<evidence type="ECO:0000256" key="5">
    <source>
        <dbReference type="PROSITE-ProRule" id="PRU00221"/>
    </source>
</evidence>
<dbReference type="GO" id="GO:0031932">
    <property type="term" value="C:TORC2 complex"/>
    <property type="evidence" value="ECO:0007669"/>
    <property type="project" value="InterPro"/>
</dbReference>
<dbReference type="AlphaFoldDB" id="G0QTL6"/>
<keyword evidence="4" id="KW-0677">Repeat</keyword>
<evidence type="ECO:0000313" key="6">
    <source>
        <dbReference type="EMBL" id="EGR31442.1"/>
    </source>
</evidence>
<evidence type="ECO:0000256" key="3">
    <source>
        <dbReference type="ARBA" id="ARBA00022574"/>
    </source>
</evidence>
<sequence length="347" mass="40048">MNQINVIIATGSYDHTIRLWNPLNQKQIASVEYSQNKKQNQAQISKNSFLINRIEVSQDRLYLGGAGSFAAYIYDLNQFSERPKNIYEGYQSNVTSIGFKQNNKWIYTSSEDGCIKIHDLNMQGNAKCFQSKEPVNQAVLHPDEVQIISGDQQGNVKIWDLRKDQCRVKFVNIIYTFFILIYNIQTPAPDIGVRSVSIAQNGSIFCAADSSGFVHIWNMIKNDVNQYQVYFYFLFRYIQEYLILKKTKQNVNKIKNKKRQLVTCSADKTIKLWSLNEQSKKFEFKTTLYGHSKWVWDVAYGCDSSYLLSGSSDGIAKLWRLEEKVQTCDKTFKGHKQAINCIAFKDS</sequence>
<dbReference type="STRING" id="857967.G0QTL6"/>
<dbReference type="PANTHER" id="PTHR19842:SF0">
    <property type="entry name" value="TARGET OF RAPAMYCIN COMPLEX SUBUNIT LST8"/>
    <property type="match status" value="1"/>
</dbReference>